<accession>A0AAN1CUB3</accession>
<sequence>MHAICRQNEDHALLLESDLTAVFPNSKNTILDAYAAIRELRANPITSQEPTTGFTRELCWILSNTVGTNDGQTYMEICFPNKTASLFNAMKTHHANLL</sequence>
<dbReference type="Proteomes" id="UP000092018">
    <property type="component" value="Plasmid unnamed1"/>
</dbReference>
<reference evidence="1 2" key="1">
    <citation type="submission" date="2016-06" db="EMBL/GenBank/DDBJ databases">
        <title>Adaptive Radiation by Waves of Gene Transfer Leads to Fine-Scale Resource Partitioning in Marine Microbes.</title>
        <authorList>
            <person name="Hehemann J.-H."/>
            <person name="Arevalo P."/>
            <person name="Datta M.S."/>
            <person name="Yu X."/>
            <person name="Corzett C."/>
            <person name="Henschel A."/>
            <person name="Preheim S.P."/>
            <person name="Timberlake S."/>
            <person name="Alm E.J."/>
            <person name="Polz M.F."/>
        </authorList>
    </citation>
    <scope>NUCLEOTIDE SEQUENCE [LARGE SCALE GENOMIC DNA]</scope>
    <source>
        <strain evidence="1 2">FF50</strain>
        <plasmid evidence="1 2">unnamed1</plasmid>
    </source>
</reference>
<gene>
    <name evidence="1" type="ORF">A6E01_20375</name>
</gene>
<name>A0AAN1CUB3_9VIBR</name>
<dbReference type="EMBL" id="CP016179">
    <property type="protein sequence ID" value="ANO35571.1"/>
    <property type="molecule type" value="Genomic_DNA"/>
</dbReference>
<keyword evidence="1" id="KW-0614">Plasmid</keyword>
<dbReference type="KEGG" id="vbr:A6E01_20375"/>
<protein>
    <submittedName>
        <fullName evidence="1">Uncharacterized protein</fullName>
    </submittedName>
</protein>
<proteinExistence type="predicted"/>
<evidence type="ECO:0000313" key="2">
    <source>
        <dbReference type="Proteomes" id="UP000092018"/>
    </source>
</evidence>
<dbReference type="RefSeq" id="WP_065211330.1">
    <property type="nucleotide sequence ID" value="NZ_CP016179.1"/>
</dbReference>
<evidence type="ECO:0000313" key="1">
    <source>
        <dbReference type="EMBL" id="ANO35571.1"/>
    </source>
</evidence>
<dbReference type="AlphaFoldDB" id="A0AAN1CUB3"/>
<organism evidence="1 2">
    <name type="scientific">Vibrio breoganii</name>
    <dbReference type="NCBI Taxonomy" id="553239"/>
    <lineage>
        <taxon>Bacteria</taxon>
        <taxon>Pseudomonadati</taxon>
        <taxon>Pseudomonadota</taxon>
        <taxon>Gammaproteobacteria</taxon>
        <taxon>Vibrionales</taxon>
        <taxon>Vibrionaceae</taxon>
        <taxon>Vibrio</taxon>
    </lineage>
</organism>
<geneLocation type="plasmid" evidence="1 2">
    <name>unnamed1</name>
</geneLocation>